<dbReference type="PANTHER" id="PTHR43064">
    <property type="entry name" value="PHOSPHORIBOSYLAMINOIMIDAZOLE CARBOXYLASE-RELATED"/>
    <property type="match status" value="1"/>
</dbReference>
<dbReference type="EMBL" id="QFQP01000011">
    <property type="protein sequence ID" value="PZR12779.1"/>
    <property type="molecule type" value="Genomic_DNA"/>
</dbReference>
<name>A0A2W5TBB2_9BACT</name>
<sequence>MSSNEVNLDLQRAQRIGIDEAIFCQGKTAEHLTEIIAKARAVAHPLLLTRLAPAHFEALPANDRSELDYDPVSRTAYFGKPKAEAGAPRIAVIAAGTSDAHVTREVRRTLSFNGIPSSYIVDVGVAGLWRLMERVEDIRKHKIAIVVAGMDAALPTVVGGLFGGVIIGVPTSNGYGVAEGGSTALHSILASCSPGVVTLNIDNGYGAACAAMRVLHVLDAP</sequence>
<organism evidence="2 3">
    <name type="scientific">Archangium gephyra</name>
    <dbReference type="NCBI Taxonomy" id="48"/>
    <lineage>
        <taxon>Bacteria</taxon>
        <taxon>Pseudomonadati</taxon>
        <taxon>Myxococcota</taxon>
        <taxon>Myxococcia</taxon>
        <taxon>Myxococcales</taxon>
        <taxon>Cystobacterineae</taxon>
        <taxon>Archangiaceae</taxon>
        <taxon>Archangium</taxon>
    </lineage>
</organism>
<dbReference type="GO" id="GO:0006189">
    <property type="term" value="P:'de novo' IMP biosynthetic process"/>
    <property type="evidence" value="ECO:0007669"/>
    <property type="project" value="InterPro"/>
</dbReference>
<reference evidence="2 3" key="1">
    <citation type="submission" date="2017-08" db="EMBL/GenBank/DDBJ databases">
        <title>Infants hospitalized years apart are colonized by the same room-sourced microbial strains.</title>
        <authorList>
            <person name="Brooks B."/>
            <person name="Olm M.R."/>
            <person name="Firek B.A."/>
            <person name="Baker R."/>
            <person name="Thomas B.C."/>
            <person name="Morowitz M.J."/>
            <person name="Banfield J.F."/>
        </authorList>
    </citation>
    <scope>NUCLEOTIDE SEQUENCE [LARGE SCALE GENOMIC DNA]</scope>
    <source>
        <strain evidence="2">S2_003_000_R2_14</strain>
    </source>
</reference>
<protein>
    <submittedName>
        <fullName evidence="2">Nickel pincer cofactor biosynthesis protein LarB</fullName>
    </submittedName>
</protein>
<gene>
    <name evidence="2" type="primary">larB</name>
    <name evidence="2" type="ORF">DI536_14520</name>
</gene>
<dbReference type="SUPFAM" id="SSF52255">
    <property type="entry name" value="N5-CAIR mutase (phosphoribosylaminoimidazole carboxylase, PurE)"/>
    <property type="match status" value="1"/>
</dbReference>
<evidence type="ECO:0000313" key="2">
    <source>
        <dbReference type="EMBL" id="PZR12779.1"/>
    </source>
</evidence>
<proteinExistence type="predicted"/>
<dbReference type="PANTHER" id="PTHR43064:SF1">
    <property type="entry name" value="SLL1489 PROTEIN"/>
    <property type="match status" value="1"/>
</dbReference>
<dbReference type="Pfam" id="PF00731">
    <property type="entry name" value="AIRC"/>
    <property type="match status" value="1"/>
</dbReference>
<dbReference type="NCBIfam" id="NF033503">
    <property type="entry name" value="LarB"/>
    <property type="match status" value="1"/>
</dbReference>
<dbReference type="SMART" id="SM01001">
    <property type="entry name" value="AIRC"/>
    <property type="match status" value="1"/>
</dbReference>
<evidence type="ECO:0000259" key="1">
    <source>
        <dbReference type="SMART" id="SM01001"/>
    </source>
</evidence>
<dbReference type="Gene3D" id="3.40.50.1970">
    <property type="match status" value="1"/>
</dbReference>
<evidence type="ECO:0000313" key="3">
    <source>
        <dbReference type="Proteomes" id="UP000249061"/>
    </source>
</evidence>
<dbReference type="InterPro" id="IPR039476">
    <property type="entry name" value="P2CMN_synthase_LarB"/>
</dbReference>
<accession>A0A2W5TBB2</accession>
<comment type="caution">
    <text evidence="2">The sequence shown here is derived from an EMBL/GenBank/DDBJ whole genome shotgun (WGS) entry which is preliminary data.</text>
</comment>
<feature type="domain" description="PurE" evidence="1">
    <location>
        <begin position="88"/>
        <end position="220"/>
    </location>
</feature>
<dbReference type="AlphaFoldDB" id="A0A2W5TBB2"/>
<dbReference type="GO" id="GO:0016787">
    <property type="term" value="F:hydrolase activity"/>
    <property type="evidence" value="ECO:0007669"/>
    <property type="project" value="InterPro"/>
</dbReference>
<dbReference type="Proteomes" id="UP000249061">
    <property type="component" value="Unassembled WGS sequence"/>
</dbReference>
<dbReference type="InterPro" id="IPR000031">
    <property type="entry name" value="PurE_dom"/>
</dbReference>